<accession>A0A9P7GGW4</accession>
<comment type="caution">
    <text evidence="1">The sequence shown here is derived from an EMBL/GenBank/DDBJ whole genome shotgun (WGS) entry which is preliminary data.</text>
</comment>
<protein>
    <recommendedName>
        <fullName evidence="3">F-box domain-containing protein</fullName>
    </recommendedName>
</protein>
<dbReference type="EMBL" id="JABCKI010000457">
    <property type="protein sequence ID" value="KAG5650417.1"/>
    <property type="molecule type" value="Genomic_DNA"/>
</dbReference>
<reference evidence="1" key="1">
    <citation type="submission" date="2021-02" db="EMBL/GenBank/DDBJ databases">
        <authorList>
            <person name="Nieuwenhuis M."/>
            <person name="Van De Peppel L.J.J."/>
        </authorList>
    </citation>
    <scope>NUCLEOTIDE SEQUENCE</scope>
    <source>
        <strain evidence="1">D49</strain>
    </source>
</reference>
<reference evidence="1" key="2">
    <citation type="submission" date="2021-10" db="EMBL/GenBank/DDBJ databases">
        <title>Phylogenomics reveals ancestral predisposition of the termite-cultivated fungus Termitomyces towards a domesticated lifestyle.</title>
        <authorList>
            <person name="Auxier B."/>
            <person name="Grum-Grzhimaylo A."/>
            <person name="Cardenas M.E."/>
            <person name="Lodge J.D."/>
            <person name="Laessoe T."/>
            <person name="Pedersen O."/>
            <person name="Smith M.E."/>
            <person name="Kuyper T.W."/>
            <person name="Franco-Molano E.A."/>
            <person name="Baroni T.J."/>
            <person name="Aanen D.K."/>
        </authorList>
    </citation>
    <scope>NUCLEOTIDE SEQUENCE</scope>
    <source>
        <strain evidence="1">D49</strain>
    </source>
</reference>
<evidence type="ECO:0000313" key="1">
    <source>
        <dbReference type="EMBL" id="KAG5650417.1"/>
    </source>
</evidence>
<gene>
    <name evidence="1" type="ORF">H0H81_012330</name>
</gene>
<evidence type="ECO:0000313" key="2">
    <source>
        <dbReference type="Proteomes" id="UP000717328"/>
    </source>
</evidence>
<dbReference type="OrthoDB" id="3221235at2759"/>
<keyword evidence="2" id="KW-1185">Reference proteome</keyword>
<sequence>MAYVDSLAGSQFRLEIDYEVMKQQDEIFSSLPSWIPLFFDGMKIDELPVKTTLCKISIIRDSMLDSLKDALLRTNHRPSPAQQQTLEALITQQSADATQIRDDILGFQLQIDRLLVKIKEKFALLSRKKEWIAECKALLAPVRLLPSEILRKIFKYWVLPDFKFPSDSWSPILVYANPLVLFGVSTIWRQAALEYPTWWNDILQIDQAGLTQSPSERKPFSYTDNDCRLLSLTWGTGQAVTAIPKFANRIIIPFIALLSEMNLHLPSGYAGIFAFLTESSAPFLESLSIKTESNIPLFQFRILQGAPSLRRILLDIGLFSFDRSISPFLASKKVTHLKIQSAIAPSWFATTMFQCPALEEGSFWINMDYEGSSRDGGITHINIPAATPVLFPCLRVLDIELFLLTNRLRHLSSWTWMDISRVTSNMELPILHSLNWVSQTLMAPILLSDIVDPQVHTLSTIRSLTLVRVIFNTPTELATLLAACPLLETLVLFPAKPKVHGHGMTATAVLHECAVAHLPALRKLTAAFYTRNEREVTPIVKAFADLLRIWSKDPSMNRAGADLGLFVFPGDKWGPFDQDGANREMIGLHNQFAVGGGYRAGDSDIGFSFKLTTGIFPEKSVATRDFFSLQRSRSSFKT</sequence>
<proteinExistence type="predicted"/>
<name>A0A9P7GGW4_9AGAR</name>
<organism evidence="1 2">
    <name type="scientific">Sphagnurus paluster</name>
    <dbReference type="NCBI Taxonomy" id="117069"/>
    <lineage>
        <taxon>Eukaryota</taxon>
        <taxon>Fungi</taxon>
        <taxon>Dikarya</taxon>
        <taxon>Basidiomycota</taxon>
        <taxon>Agaricomycotina</taxon>
        <taxon>Agaricomycetes</taxon>
        <taxon>Agaricomycetidae</taxon>
        <taxon>Agaricales</taxon>
        <taxon>Tricholomatineae</taxon>
        <taxon>Lyophyllaceae</taxon>
        <taxon>Sphagnurus</taxon>
    </lineage>
</organism>
<evidence type="ECO:0008006" key="3">
    <source>
        <dbReference type="Google" id="ProtNLM"/>
    </source>
</evidence>
<dbReference type="AlphaFoldDB" id="A0A9P7GGW4"/>
<dbReference type="Proteomes" id="UP000717328">
    <property type="component" value="Unassembled WGS sequence"/>
</dbReference>